<dbReference type="InterPro" id="IPR036097">
    <property type="entry name" value="HisK_dim/P_sf"/>
</dbReference>
<dbReference type="GO" id="GO:0000155">
    <property type="term" value="F:phosphorelay sensor kinase activity"/>
    <property type="evidence" value="ECO:0007669"/>
    <property type="project" value="InterPro"/>
</dbReference>
<dbReference type="SUPFAM" id="SSF47384">
    <property type="entry name" value="Homodimeric domain of signal transducing histidine kinase"/>
    <property type="match status" value="1"/>
</dbReference>
<evidence type="ECO:0000256" key="1">
    <source>
        <dbReference type="ARBA" id="ARBA00000085"/>
    </source>
</evidence>
<evidence type="ECO:0000313" key="9">
    <source>
        <dbReference type="Proteomes" id="UP000282818"/>
    </source>
</evidence>
<keyword evidence="6" id="KW-0472">Membrane</keyword>
<dbReference type="Gene3D" id="3.30.565.10">
    <property type="entry name" value="Histidine kinase-like ATPase, C-terminal domain"/>
    <property type="match status" value="1"/>
</dbReference>
<dbReference type="AlphaFoldDB" id="A0A437Q7V3"/>
<evidence type="ECO:0000256" key="3">
    <source>
        <dbReference type="ARBA" id="ARBA00022553"/>
    </source>
</evidence>
<keyword evidence="5 8" id="KW-0418">Kinase</keyword>
<dbReference type="EMBL" id="SACQ01000004">
    <property type="protein sequence ID" value="RVU30631.1"/>
    <property type="molecule type" value="Genomic_DNA"/>
</dbReference>
<evidence type="ECO:0000256" key="6">
    <source>
        <dbReference type="SAM" id="Phobius"/>
    </source>
</evidence>
<dbReference type="InterPro" id="IPR050428">
    <property type="entry name" value="TCS_sensor_his_kinase"/>
</dbReference>
<accession>A0A437Q7V3</accession>
<evidence type="ECO:0000259" key="7">
    <source>
        <dbReference type="PROSITE" id="PS50109"/>
    </source>
</evidence>
<dbReference type="GO" id="GO:0005886">
    <property type="term" value="C:plasma membrane"/>
    <property type="evidence" value="ECO:0007669"/>
    <property type="project" value="TreeGrafter"/>
</dbReference>
<dbReference type="PROSITE" id="PS50109">
    <property type="entry name" value="HIS_KIN"/>
    <property type="match status" value="1"/>
</dbReference>
<dbReference type="Pfam" id="PF00512">
    <property type="entry name" value="HisKA"/>
    <property type="match status" value="1"/>
</dbReference>
<dbReference type="InterPro" id="IPR036890">
    <property type="entry name" value="HATPase_C_sf"/>
</dbReference>
<feature type="transmembrane region" description="Helical" evidence="6">
    <location>
        <begin position="20"/>
        <end position="39"/>
    </location>
</feature>
<gene>
    <name evidence="8" type="ORF">EOE65_09960</name>
</gene>
<keyword evidence="4" id="KW-0808">Transferase</keyword>
<dbReference type="CDD" id="cd00082">
    <property type="entry name" value="HisKA"/>
    <property type="match status" value="1"/>
</dbReference>
<evidence type="ECO:0000313" key="8">
    <source>
        <dbReference type="EMBL" id="RVU30631.1"/>
    </source>
</evidence>
<keyword evidence="3" id="KW-0597">Phosphoprotein</keyword>
<evidence type="ECO:0000256" key="2">
    <source>
        <dbReference type="ARBA" id="ARBA00012438"/>
    </source>
</evidence>
<dbReference type="PANTHER" id="PTHR45436:SF5">
    <property type="entry name" value="SENSOR HISTIDINE KINASE TRCS"/>
    <property type="match status" value="1"/>
</dbReference>
<sequence>MASPSFSNMFLRNKSLKRHFFLRITLLAFSMSLLLSFIASQSFLHGFDRSRQIHMRSAAKYAALDNDRRSEVLGYHIASSWEATPPAIRNVFASPPTATDRYLKHYEDWWYFAPPKKAYFVMRVATDDSQVRYVSYIKPQRPNSNKFRLQDPMVLIAICGSVAFSLFVLVLFYLSRSYRRPLKHFLGWAQSLELKKLPAQSPDFKFQELNGLANVMLDSMASNANALKRERDFLGYASHELRNPIMTLMSNARLLRKAVPASNAKEQQIQDRISRASSTMKGIIETLLWLNRREDTTLISKPVQLSRLLDEVIDELDYMRDTKEIEFTIDSANATRNLPEGAFRILVTNMVRNALQHTSEGHIHISQTDCSLTVSNPYSPEESTASTGFGLGMLLIQQISDKFGWSIEQTKSSRMFTITARF</sequence>
<dbReference type="Proteomes" id="UP000282818">
    <property type="component" value="Unassembled WGS sequence"/>
</dbReference>
<organism evidence="8 9">
    <name type="scientific">Neptunomonas marina</name>
    <dbReference type="NCBI Taxonomy" id="1815562"/>
    <lineage>
        <taxon>Bacteria</taxon>
        <taxon>Pseudomonadati</taxon>
        <taxon>Pseudomonadota</taxon>
        <taxon>Gammaproteobacteria</taxon>
        <taxon>Oceanospirillales</taxon>
        <taxon>Oceanospirillaceae</taxon>
        <taxon>Neptunomonas</taxon>
    </lineage>
</organism>
<proteinExistence type="predicted"/>
<feature type="transmembrane region" description="Helical" evidence="6">
    <location>
        <begin position="153"/>
        <end position="174"/>
    </location>
</feature>
<keyword evidence="9" id="KW-1185">Reference proteome</keyword>
<dbReference type="PANTHER" id="PTHR45436">
    <property type="entry name" value="SENSOR HISTIDINE KINASE YKOH"/>
    <property type="match status" value="1"/>
</dbReference>
<dbReference type="Gene3D" id="1.10.287.130">
    <property type="match status" value="1"/>
</dbReference>
<feature type="domain" description="Histidine kinase" evidence="7">
    <location>
        <begin position="236"/>
        <end position="422"/>
    </location>
</feature>
<evidence type="ECO:0000256" key="4">
    <source>
        <dbReference type="ARBA" id="ARBA00022679"/>
    </source>
</evidence>
<dbReference type="InterPro" id="IPR003661">
    <property type="entry name" value="HisK_dim/P_dom"/>
</dbReference>
<reference evidence="8 9" key="1">
    <citation type="submission" date="2019-01" db="EMBL/GenBank/DDBJ databases">
        <authorList>
            <person name="Chen W.-M."/>
        </authorList>
    </citation>
    <scope>NUCLEOTIDE SEQUENCE [LARGE SCALE GENOMIC DNA]</scope>
    <source>
        <strain evidence="8 9">HPM-16</strain>
    </source>
</reference>
<name>A0A437Q7V3_9GAMM</name>
<keyword evidence="6" id="KW-0812">Transmembrane</keyword>
<dbReference type="SMART" id="SM00388">
    <property type="entry name" value="HisKA"/>
    <property type="match status" value="1"/>
</dbReference>
<protein>
    <recommendedName>
        <fullName evidence="2">histidine kinase</fullName>
        <ecNumber evidence="2">2.7.13.3</ecNumber>
    </recommendedName>
</protein>
<dbReference type="SUPFAM" id="SSF55874">
    <property type="entry name" value="ATPase domain of HSP90 chaperone/DNA topoisomerase II/histidine kinase"/>
    <property type="match status" value="1"/>
</dbReference>
<keyword evidence="6" id="KW-1133">Transmembrane helix</keyword>
<dbReference type="EC" id="2.7.13.3" evidence="2"/>
<dbReference type="InterPro" id="IPR005467">
    <property type="entry name" value="His_kinase_dom"/>
</dbReference>
<comment type="caution">
    <text evidence="8">The sequence shown here is derived from an EMBL/GenBank/DDBJ whole genome shotgun (WGS) entry which is preliminary data.</text>
</comment>
<comment type="catalytic activity">
    <reaction evidence="1">
        <text>ATP + protein L-histidine = ADP + protein N-phospho-L-histidine.</text>
        <dbReference type="EC" id="2.7.13.3"/>
    </reaction>
</comment>
<evidence type="ECO:0000256" key="5">
    <source>
        <dbReference type="ARBA" id="ARBA00022777"/>
    </source>
</evidence>